<gene>
    <name evidence="1" type="ORF">CLAFUR5_13878</name>
</gene>
<dbReference type="RefSeq" id="XP_047768555.1">
    <property type="nucleotide sequence ID" value="XM_047913026.1"/>
</dbReference>
<protein>
    <submittedName>
        <fullName evidence="1">Uncharacterized protein</fullName>
    </submittedName>
</protein>
<dbReference type="AlphaFoldDB" id="A0A9Q8UVN8"/>
<reference evidence="1" key="2">
    <citation type="journal article" date="2022" name="Microb. Genom.">
        <title>A chromosome-scale genome assembly of the tomato pathogen Cladosporium fulvum reveals a compartmentalized genome architecture and the presence of a dispensable chromosome.</title>
        <authorList>
            <person name="Zaccaron A.Z."/>
            <person name="Chen L.H."/>
            <person name="Samaras A."/>
            <person name="Stergiopoulos I."/>
        </authorList>
    </citation>
    <scope>NUCLEOTIDE SEQUENCE</scope>
    <source>
        <strain evidence="1">Race5_Kim</strain>
    </source>
</reference>
<dbReference type="InterPro" id="IPR038883">
    <property type="entry name" value="AN11006-like"/>
</dbReference>
<sequence>MGATSRDYLHVMWRSRRAPELTPASFALLFTVLEQHEGSPFMHLTPRMSAPPPPPSRLLGVPGELRNRIYRYVLLQESPIIVTDTGFDRPGLMSTCKAVRTETVKIYYEENKFTVDIINLSSETLVAFLRSIAHLNRASDTTRAPFNLMVTPASRHIGAGRSWPNHLETLRRIHARELGTMISRPSDASTHSKSPV</sequence>
<dbReference type="OrthoDB" id="62952at2759"/>
<name>A0A9Q8UVN8_PASFU</name>
<dbReference type="GeneID" id="71993756"/>
<dbReference type="EMBL" id="CP090174">
    <property type="protein sequence ID" value="UJO24189.1"/>
    <property type="molecule type" value="Genomic_DNA"/>
</dbReference>
<reference evidence="1" key="1">
    <citation type="submission" date="2021-12" db="EMBL/GenBank/DDBJ databases">
        <authorList>
            <person name="Zaccaron A."/>
            <person name="Stergiopoulos I."/>
        </authorList>
    </citation>
    <scope>NUCLEOTIDE SEQUENCE</scope>
    <source>
        <strain evidence="1">Race5_Kim</strain>
    </source>
</reference>
<evidence type="ECO:0000313" key="1">
    <source>
        <dbReference type="EMBL" id="UJO24189.1"/>
    </source>
</evidence>
<organism evidence="1 2">
    <name type="scientific">Passalora fulva</name>
    <name type="common">Tomato leaf mold</name>
    <name type="synonym">Cladosporium fulvum</name>
    <dbReference type="NCBI Taxonomy" id="5499"/>
    <lineage>
        <taxon>Eukaryota</taxon>
        <taxon>Fungi</taxon>
        <taxon>Dikarya</taxon>
        <taxon>Ascomycota</taxon>
        <taxon>Pezizomycotina</taxon>
        <taxon>Dothideomycetes</taxon>
        <taxon>Dothideomycetidae</taxon>
        <taxon>Mycosphaerellales</taxon>
        <taxon>Mycosphaerellaceae</taxon>
        <taxon>Fulvia</taxon>
    </lineage>
</organism>
<dbReference type="KEGG" id="ffu:CLAFUR5_13878"/>
<dbReference type="PANTHER" id="PTHR42085:SF1">
    <property type="entry name" value="F-BOX DOMAIN-CONTAINING PROTEIN"/>
    <property type="match status" value="1"/>
</dbReference>
<accession>A0A9Q8UVN8</accession>
<dbReference type="Proteomes" id="UP000756132">
    <property type="component" value="Chromosome 12"/>
</dbReference>
<proteinExistence type="predicted"/>
<keyword evidence="2" id="KW-1185">Reference proteome</keyword>
<dbReference type="PANTHER" id="PTHR42085">
    <property type="entry name" value="F-BOX DOMAIN-CONTAINING PROTEIN"/>
    <property type="match status" value="1"/>
</dbReference>
<evidence type="ECO:0000313" key="2">
    <source>
        <dbReference type="Proteomes" id="UP000756132"/>
    </source>
</evidence>